<protein>
    <recommendedName>
        <fullName evidence="3">YD repeat-containing protein</fullName>
    </recommendedName>
</protein>
<evidence type="ECO:0008006" key="3">
    <source>
        <dbReference type="Google" id="ProtNLM"/>
    </source>
</evidence>
<accession>A0A559IX67</accession>
<dbReference type="NCBIfam" id="TIGR01643">
    <property type="entry name" value="YD_repeat_2x"/>
    <property type="match status" value="1"/>
</dbReference>
<evidence type="ECO:0000313" key="1">
    <source>
        <dbReference type="EMBL" id="TVX92186.1"/>
    </source>
</evidence>
<name>A0A559IX67_9BACL</name>
<proteinExistence type="predicted"/>
<dbReference type="Proteomes" id="UP000318102">
    <property type="component" value="Unassembled WGS sequence"/>
</dbReference>
<dbReference type="Gene3D" id="2.60.120.260">
    <property type="entry name" value="Galactose-binding domain-like"/>
    <property type="match status" value="3"/>
</dbReference>
<organism evidence="1 2">
    <name type="scientific">Paenibacillus agilis</name>
    <dbReference type="NCBI Taxonomy" id="3020863"/>
    <lineage>
        <taxon>Bacteria</taxon>
        <taxon>Bacillati</taxon>
        <taxon>Bacillota</taxon>
        <taxon>Bacilli</taxon>
        <taxon>Bacillales</taxon>
        <taxon>Paenibacillaceae</taxon>
        <taxon>Paenibacillus</taxon>
    </lineage>
</organism>
<dbReference type="AlphaFoldDB" id="A0A559IX67"/>
<dbReference type="InterPro" id="IPR006530">
    <property type="entry name" value="YD"/>
</dbReference>
<dbReference type="RefSeq" id="WP_144987404.1">
    <property type="nucleotide sequence ID" value="NZ_VNJK01000001.1"/>
</dbReference>
<evidence type="ECO:0000313" key="2">
    <source>
        <dbReference type="Proteomes" id="UP000318102"/>
    </source>
</evidence>
<sequence length="568" mass="62162">MTKNTFKPFGKMINSFLIISLVTVVFLSNHSFALNKNHYLYDQDGRLIEKSFNDGTIDYKYDLQGNVIGRFKDRNLLINSSFEVLKNQTAEVASNWATWKNSAELPTSSQLVQHPVDSGQYAQKVSASQLPKGNLLSLYQKVALLPEKSIQATVRAEVESLKDARVLMTIDFHDAAGKYLATIGTSDITNKTNGYMTLNASGKTPVGTAYGVMQMYIISKVDAASGTVYWDSAALRYSEPNLLSNSSTEKVENEQSVASSWATWKNSGELPTSSQLVQYPVDSGRYAQKASASQLPKGNLLSLYQKVSVQPEKSIQATVRVEVESLKDARVLMTIDFHDAAGKYLSTIGTSDVTYKTNGYMTLNTSGKTPVGTAYGVMQMYIISKVDGGSGTVYWDSAALKYSEPNLLSNSSMEKVENEQSVASSWATWKNSGELPTSTQLVQHPVDSGRYAQKVSASQLPKGNLLSLYQKVSLQPEKLIQATVRAEVESLKDARVLMTIDFHDAAGKYLSTIGTTDVTYKTNGYMTLNTSGKTPVGTAYGVMQMYIISKADGGTGTVYWDSAVLSYK</sequence>
<keyword evidence="2" id="KW-1185">Reference proteome</keyword>
<dbReference type="OrthoDB" id="2493425at2"/>
<gene>
    <name evidence="1" type="ORF">FPZ44_03410</name>
</gene>
<dbReference type="EMBL" id="VNJK01000001">
    <property type="protein sequence ID" value="TVX92186.1"/>
    <property type="molecule type" value="Genomic_DNA"/>
</dbReference>
<comment type="caution">
    <text evidence="1">The sequence shown here is derived from an EMBL/GenBank/DDBJ whole genome shotgun (WGS) entry which is preliminary data.</text>
</comment>
<reference evidence="1 2" key="1">
    <citation type="submission" date="2019-07" db="EMBL/GenBank/DDBJ databases">
        <authorList>
            <person name="Kim J."/>
        </authorList>
    </citation>
    <scope>NUCLEOTIDE SEQUENCE [LARGE SCALE GENOMIC DNA]</scope>
    <source>
        <strain evidence="1 2">N4</strain>
    </source>
</reference>